<dbReference type="InterPro" id="IPR050955">
    <property type="entry name" value="Plant_Biomass_Hydrol_Est"/>
</dbReference>
<keyword evidence="4" id="KW-1185">Reference proteome</keyword>
<organism evidence="3 4">
    <name type="scientific">Lentisphaera araneosa HTCC2155</name>
    <dbReference type="NCBI Taxonomy" id="313628"/>
    <lineage>
        <taxon>Bacteria</taxon>
        <taxon>Pseudomonadati</taxon>
        <taxon>Lentisphaerota</taxon>
        <taxon>Lentisphaeria</taxon>
        <taxon>Lentisphaerales</taxon>
        <taxon>Lentisphaeraceae</taxon>
        <taxon>Lentisphaera</taxon>
    </lineage>
</organism>
<dbReference type="STRING" id="313628.LNTAR_19512"/>
<dbReference type="PANTHER" id="PTHR43037:SF1">
    <property type="entry name" value="BLL1128 PROTEIN"/>
    <property type="match status" value="1"/>
</dbReference>
<dbReference type="InterPro" id="IPR003140">
    <property type="entry name" value="PLipase/COase/thioEstase"/>
</dbReference>
<dbReference type="RefSeq" id="WP_007280241.1">
    <property type="nucleotide sequence ID" value="NZ_ABCK01000021.1"/>
</dbReference>
<accession>A6DQW8</accession>
<dbReference type="AlphaFoldDB" id="A6DQW8"/>
<dbReference type="Gene3D" id="3.40.50.1820">
    <property type="entry name" value="alpha/beta hydrolase"/>
    <property type="match status" value="1"/>
</dbReference>
<keyword evidence="1" id="KW-0732">Signal</keyword>
<proteinExistence type="predicted"/>
<dbReference type="eggNOG" id="COG4099">
    <property type="taxonomic scope" value="Bacteria"/>
</dbReference>
<sequence>MRFLLIFFLICTKASADFQIGQLPQDVHQKTKCLNKQFLISKPKNSKPQPVFIFLHGIGKRGSEINKLKSMGKLILKNTAKYDMLTILPQCSINKQGKGWWDSQDLNLLLDYLKKTYKVDDKRIYLCGFSMGGFGTWDWAMASPKTFAAIAPIAGGSRKQKVAQLKELNIWTFHGKKDQTVKYEKTKLLVDALLKLKSTRVKFTSYESEGHGIVMQTLKNPELYKWFTVQSK</sequence>
<comment type="caution">
    <text evidence="3">The sequence shown here is derived from an EMBL/GenBank/DDBJ whole genome shotgun (WGS) entry which is preliminary data.</text>
</comment>
<evidence type="ECO:0000259" key="2">
    <source>
        <dbReference type="Pfam" id="PF02230"/>
    </source>
</evidence>
<dbReference type="SUPFAM" id="SSF53474">
    <property type="entry name" value="alpha/beta-Hydrolases"/>
    <property type="match status" value="1"/>
</dbReference>
<feature type="domain" description="Phospholipase/carboxylesterase/thioesterase" evidence="2">
    <location>
        <begin position="109"/>
        <end position="219"/>
    </location>
</feature>
<name>A6DQW8_9BACT</name>
<dbReference type="GO" id="GO:0016787">
    <property type="term" value="F:hydrolase activity"/>
    <property type="evidence" value="ECO:0007669"/>
    <property type="project" value="InterPro"/>
</dbReference>
<evidence type="ECO:0000313" key="4">
    <source>
        <dbReference type="Proteomes" id="UP000004947"/>
    </source>
</evidence>
<dbReference type="InterPro" id="IPR029058">
    <property type="entry name" value="AB_hydrolase_fold"/>
</dbReference>
<protein>
    <submittedName>
        <fullName evidence="3">Phospholipase/Carboxylesterase</fullName>
    </submittedName>
</protein>
<gene>
    <name evidence="3" type="ORF">LNTAR_19512</name>
</gene>
<dbReference type="OrthoDB" id="9764953at2"/>
<dbReference type="EMBL" id="ABCK01000021">
    <property type="protein sequence ID" value="EDM26018.1"/>
    <property type="molecule type" value="Genomic_DNA"/>
</dbReference>
<dbReference type="PANTHER" id="PTHR43037">
    <property type="entry name" value="UNNAMED PRODUCT-RELATED"/>
    <property type="match status" value="1"/>
</dbReference>
<evidence type="ECO:0000313" key="3">
    <source>
        <dbReference type="EMBL" id="EDM26018.1"/>
    </source>
</evidence>
<reference evidence="3 4" key="1">
    <citation type="journal article" date="2010" name="J. Bacteriol.">
        <title>Genome sequence of Lentisphaera araneosa HTCC2155T, the type species of the order Lentisphaerales in the phylum Lentisphaerae.</title>
        <authorList>
            <person name="Thrash J.C."/>
            <person name="Cho J.C."/>
            <person name="Vergin K.L."/>
            <person name="Morris R.M."/>
            <person name="Giovannoni S.J."/>
        </authorList>
    </citation>
    <scope>NUCLEOTIDE SEQUENCE [LARGE SCALE GENOMIC DNA]</scope>
    <source>
        <strain evidence="3 4">HTCC2155</strain>
    </source>
</reference>
<dbReference type="Pfam" id="PF02230">
    <property type="entry name" value="Abhydrolase_2"/>
    <property type="match status" value="1"/>
</dbReference>
<evidence type="ECO:0000256" key="1">
    <source>
        <dbReference type="ARBA" id="ARBA00022729"/>
    </source>
</evidence>
<dbReference type="Proteomes" id="UP000004947">
    <property type="component" value="Unassembled WGS sequence"/>
</dbReference>